<protein>
    <submittedName>
        <fullName evidence="1">Uncharacterized protein</fullName>
    </submittedName>
</protein>
<evidence type="ECO:0000313" key="1">
    <source>
        <dbReference type="EMBL" id="MFM9327962.1"/>
    </source>
</evidence>
<gene>
    <name evidence="1" type="ORF">ACI1P1_06540</name>
</gene>
<evidence type="ECO:0000313" key="2">
    <source>
        <dbReference type="Proteomes" id="UP001631969"/>
    </source>
</evidence>
<reference evidence="1" key="1">
    <citation type="submission" date="2024-12" db="EMBL/GenBank/DDBJ databases">
        <authorList>
            <person name="Wu N."/>
        </authorList>
    </citation>
    <scope>NUCLEOTIDE SEQUENCE</scope>
    <source>
        <strain evidence="1">P15</strain>
    </source>
</reference>
<comment type="caution">
    <text evidence="1">The sequence shown here is derived from an EMBL/GenBank/DDBJ whole genome shotgun (WGS) entry which is preliminary data.</text>
</comment>
<accession>A0ACC7NY37</accession>
<proteinExistence type="predicted"/>
<keyword evidence="2" id="KW-1185">Reference proteome</keyword>
<name>A0ACC7NY37_9BACL</name>
<sequence>MSKLEVAKAYLEKVKETQSTGTSFLLENKQKLTAESTKIEGNAKLSAEGKADAIQTLREKMGVEFLQTSYIRQQDVKRNAIKAKAAAEEILYAPAPKPDAKKLQRFESALKELRTHLMLSTRADSGYEALTSFIKRNIDGPYLAGVVRDQFAEIAAAITNAPEADGSLKLKLAATFERLKGDYESAEVKEARAIYEEAEAVEERPQLYSTGKIIQDAAEELFGKTHAQYINSPADFFSIEGNESLKPEDVAEEPEVEEELDIYAEREAAREEWLKLKALGDYARSLGEAAYLKEKAADLQKRADALGTSAE</sequence>
<dbReference type="Proteomes" id="UP001631969">
    <property type="component" value="Unassembled WGS sequence"/>
</dbReference>
<dbReference type="EMBL" id="JBJURJ010000003">
    <property type="protein sequence ID" value="MFM9327962.1"/>
    <property type="molecule type" value="Genomic_DNA"/>
</dbReference>
<organism evidence="1 2">
    <name type="scientific">Paenibacillus mesotrionivorans</name>
    <dbReference type="NCBI Taxonomy" id="3160968"/>
    <lineage>
        <taxon>Bacteria</taxon>
        <taxon>Bacillati</taxon>
        <taxon>Bacillota</taxon>
        <taxon>Bacilli</taxon>
        <taxon>Bacillales</taxon>
        <taxon>Paenibacillaceae</taxon>
        <taxon>Paenibacillus</taxon>
    </lineage>
</organism>